<evidence type="ECO:0000313" key="1">
    <source>
        <dbReference type="EMBL" id="KAE9967183.1"/>
    </source>
</evidence>
<dbReference type="EMBL" id="WNWQ01000482">
    <property type="protein sequence ID" value="KAE9967183.1"/>
    <property type="molecule type" value="Genomic_DNA"/>
</dbReference>
<gene>
    <name evidence="1" type="ORF">BLS_006522</name>
</gene>
<reference evidence="1 2" key="1">
    <citation type="submission" date="2019-11" db="EMBL/GenBank/DDBJ databases">
        <title>Venturia inaequalis Genome Resource.</title>
        <authorList>
            <person name="Lichtner F.J."/>
        </authorList>
    </citation>
    <scope>NUCLEOTIDE SEQUENCE [LARGE SCALE GENOMIC DNA]</scope>
    <source>
        <strain evidence="1">Bline_iso_100314</strain>
    </source>
</reference>
<name>A0A8H3UCM2_VENIN</name>
<accession>A0A8H3UCM2</accession>
<comment type="caution">
    <text evidence="1">The sequence shown here is derived from an EMBL/GenBank/DDBJ whole genome shotgun (WGS) entry which is preliminary data.</text>
</comment>
<dbReference type="AlphaFoldDB" id="A0A8H3UCM2"/>
<evidence type="ECO:0000313" key="2">
    <source>
        <dbReference type="Proteomes" id="UP000433883"/>
    </source>
</evidence>
<proteinExistence type="predicted"/>
<dbReference type="Proteomes" id="UP000433883">
    <property type="component" value="Unassembled WGS sequence"/>
</dbReference>
<protein>
    <submittedName>
        <fullName evidence="1">Uncharacterized protein</fullName>
    </submittedName>
</protein>
<organism evidence="1 2">
    <name type="scientific">Venturia inaequalis</name>
    <name type="common">Apple scab fungus</name>
    <dbReference type="NCBI Taxonomy" id="5025"/>
    <lineage>
        <taxon>Eukaryota</taxon>
        <taxon>Fungi</taxon>
        <taxon>Dikarya</taxon>
        <taxon>Ascomycota</taxon>
        <taxon>Pezizomycotina</taxon>
        <taxon>Dothideomycetes</taxon>
        <taxon>Pleosporomycetidae</taxon>
        <taxon>Venturiales</taxon>
        <taxon>Venturiaceae</taxon>
        <taxon>Venturia</taxon>
    </lineage>
</organism>
<sequence length="199" mass="21575">MLVPHRHKPSTGLAIYIICISLSSIQTKIEGMNSTMTSTDHTKEMDNSYASAQLIAAPKTETAPATTSSASPIKMENKIATKSTPPASKKRTTFLSLPAEIRQQIIKGSFTMHLGNPAFKRKAEMLRSARTCVGAWAAILKEVEEDSAFEADVDFVARELMDTILEVALESLEGHEKKNVGVDQWSVGSTGAWSGLGCF</sequence>